<organism evidence="3 4">
    <name type="scientific">Edaphobacter acidisoli</name>
    <dbReference type="NCBI Taxonomy" id="2040573"/>
    <lineage>
        <taxon>Bacteria</taxon>
        <taxon>Pseudomonadati</taxon>
        <taxon>Acidobacteriota</taxon>
        <taxon>Terriglobia</taxon>
        <taxon>Terriglobales</taxon>
        <taxon>Acidobacteriaceae</taxon>
        <taxon>Edaphobacter</taxon>
    </lineage>
</organism>
<feature type="region of interest" description="Disordered" evidence="1">
    <location>
        <begin position="198"/>
        <end position="276"/>
    </location>
</feature>
<evidence type="ECO:0000313" key="4">
    <source>
        <dbReference type="Proteomes" id="UP000648801"/>
    </source>
</evidence>
<dbReference type="Proteomes" id="UP000648801">
    <property type="component" value="Unassembled WGS sequence"/>
</dbReference>
<gene>
    <name evidence="3" type="ORF">GCM10011507_28960</name>
</gene>
<comment type="caution">
    <text evidence="3">The sequence shown here is derived from an EMBL/GenBank/DDBJ whole genome shotgun (WGS) entry which is preliminary data.</text>
</comment>
<keyword evidence="4" id="KW-1185">Reference proteome</keyword>
<keyword evidence="2" id="KW-0732">Signal</keyword>
<feature type="chain" id="PRO_5037340878" evidence="2">
    <location>
        <begin position="19"/>
        <end position="291"/>
    </location>
</feature>
<proteinExistence type="predicted"/>
<reference evidence="3" key="1">
    <citation type="journal article" date="2014" name="Int. J. Syst. Evol. Microbiol.">
        <title>Complete genome sequence of Corynebacterium casei LMG S-19264T (=DSM 44701T), isolated from a smear-ripened cheese.</title>
        <authorList>
            <consortium name="US DOE Joint Genome Institute (JGI-PGF)"/>
            <person name="Walter F."/>
            <person name="Albersmeier A."/>
            <person name="Kalinowski J."/>
            <person name="Ruckert C."/>
        </authorList>
    </citation>
    <scope>NUCLEOTIDE SEQUENCE</scope>
    <source>
        <strain evidence="3">CGMCC 1.15447</strain>
    </source>
</reference>
<dbReference type="EMBL" id="BMJB01000002">
    <property type="protein sequence ID" value="GGA75793.1"/>
    <property type="molecule type" value="Genomic_DNA"/>
</dbReference>
<name>A0A916RXQ0_9BACT</name>
<feature type="signal peptide" evidence="2">
    <location>
        <begin position="1"/>
        <end position="18"/>
    </location>
</feature>
<dbReference type="AlphaFoldDB" id="A0A916RXQ0"/>
<evidence type="ECO:0000256" key="1">
    <source>
        <dbReference type="SAM" id="MobiDB-lite"/>
    </source>
</evidence>
<dbReference type="RefSeq" id="WP_188760227.1">
    <property type="nucleotide sequence ID" value="NZ_BMJB01000002.1"/>
</dbReference>
<reference evidence="3" key="2">
    <citation type="submission" date="2020-09" db="EMBL/GenBank/DDBJ databases">
        <authorList>
            <person name="Sun Q."/>
            <person name="Zhou Y."/>
        </authorList>
    </citation>
    <scope>NUCLEOTIDE SEQUENCE</scope>
    <source>
        <strain evidence="3">CGMCC 1.15447</strain>
    </source>
</reference>
<accession>A0A916RXQ0</accession>
<evidence type="ECO:0000256" key="2">
    <source>
        <dbReference type="SAM" id="SignalP"/>
    </source>
</evidence>
<sequence>MVLRLTGVLLVATAVAGAQQPIGTVSTADATVAGSLAVNNGQAVLDGSASVTAKDQTATVKLNRGGEVRVCATSSLHLTEGKSANEPAPLLLTLDRGAAEIQMPVTENDAIMTPDLRFAMKARGPLDLRLRVTSNGDTCVENRGANSPAVRVTDPFGGAMYILLSGQHVLFEHASLKEVVDNESSPCGCPTAPPVSVADASGKTDGSATAQHPFPEAISDGLAKPTVPQETPGVTHVQVSTTMSYDGTKPQAADSGAAGSDTNGAAQPQAKKGKGFGHSVGHFFKRIFGKL</sequence>
<protein>
    <submittedName>
        <fullName evidence="3">Uncharacterized protein</fullName>
    </submittedName>
</protein>
<evidence type="ECO:0000313" key="3">
    <source>
        <dbReference type="EMBL" id="GGA75793.1"/>
    </source>
</evidence>